<sequence>MLGPAALLGTVKDCAQSAAACFVCRTLIEELASQSAHNKLRQPADDDMVEMVYITFMGVWEIAVMPPENSFRWPGPSSIASLNLIRYVEPRDAARPTLHKREMSAYLTDRSRTDFSRIKKWKSYCDVNHHGTCFAIGDPWKRMDLADNLFLIDAEAECVLRQPALSAYLTLSYVWGAESTPLVSTTANIGALSKPHSLAGSSTLGRRLPRVIRDAMMVTLELGYRYLWVDRLCIVQDDEPHKQQQLAAMAAIYANSSITIIAAQGGDAQGLPGASLMESLERRPFSTISLPSGVTLLLDKPKLLGEPYESPKDSDYRRRGWTLQEEMLSNRTLKFGHQEVRWMCRKMRCREIYDDDLQVQDNRRSSNELQLFKPYPDIRTYGHLAVDYTSRILSYDSDAVHAFSAVIAAFSRSMRGGMLYGLPELLFEGALLWQPRTPLRRRHSPSAAPSWSFLGWQGPGLNLGIWQELYLNTARDLQGQYLYFRSVVRLTSCVDYYKTDILTGNRSLVLSSYDNETKRRLTTRESSPGGNPSPVRPTWTDDSHKVPLPREPFAPITGSWAPTLTVRTQMCSILAGDVLPSDRDPREESCKDISLLDNNGSVIGAVTLNSNHHGDVSGTKLCLVILSRGIISWRAHSWAMPELGVFHAGCPQPCPASPSCQAEERFVPYDFYNVMWVGWEANMAYRKGIGRVLVSYWDGLRPEETEIVLV</sequence>
<dbReference type="Pfam" id="PF06985">
    <property type="entry name" value="HET"/>
    <property type="match status" value="1"/>
</dbReference>
<name>A0ABQ0GJ73_9PEZI</name>
<evidence type="ECO:0000313" key="3">
    <source>
        <dbReference type="EMBL" id="GAB1317812.1"/>
    </source>
</evidence>
<evidence type="ECO:0000259" key="2">
    <source>
        <dbReference type="Pfam" id="PF06985"/>
    </source>
</evidence>
<organism evidence="3 4">
    <name type="scientific">Madurella fahalii</name>
    <dbReference type="NCBI Taxonomy" id="1157608"/>
    <lineage>
        <taxon>Eukaryota</taxon>
        <taxon>Fungi</taxon>
        <taxon>Dikarya</taxon>
        <taxon>Ascomycota</taxon>
        <taxon>Pezizomycotina</taxon>
        <taxon>Sordariomycetes</taxon>
        <taxon>Sordariomycetidae</taxon>
        <taxon>Sordariales</taxon>
        <taxon>Sordariales incertae sedis</taxon>
        <taxon>Madurella</taxon>
    </lineage>
</organism>
<dbReference type="PANTHER" id="PTHR33112">
    <property type="entry name" value="DOMAIN PROTEIN, PUTATIVE-RELATED"/>
    <property type="match status" value="1"/>
</dbReference>
<dbReference type="PANTHER" id="PTHR33112:SF1">
    <property type="entry name" value="HETEROKARYON INCOMPATIBILITY DOMAIN-CONTAINING PROTEIN"/>
    <property type="match status" value="1"/>
</dbReference>
<reference evidence="3 4" key="1">
    <citation type="submission" date="2024-09" db="EMBL/GenBank/DDBJ databases">
        <title>Itraconazole resistance in Madurella fahalii resulting from another homologue of gene encoding cytochrome P450 14-alpha sterol demethylase (CYP51).</title>
        <authorList>
            <person name="Yoshioka I."/>
            <person name="Fahal A.H."/>
            <person name="Kaneko S."/>
            <person name="Yaguchi T."/>
        </authorList>
    </citation>
    <scope>NUCLEOTIDE SEQUENCE [LARGE SCALE GENOMIC DNA]</scope>
    <source>
        <strain evidence="3 4">IFM 68171</strain>
    </source>
</reference>
<dbReference type="EMBL" id="BAAFSV010000004">
    <property type="protein sequence ID" value="GAB1317812.1"/>
    <property type="molecule type" value="Genomic_DNA"/>
</dbReference>
<comment type="caution">
    <text evidence="3">The sequence shown here is derived from an EMBL/GenBank/DDBJ whole genome shotgun (WGS) entry which is preliminary data.</text>
</comment>
<keyword evidence="4" id="KW-1185">Reference proteome</keyword>
<gene>
    <name evidence="3" type="ORF">MFIFM68171_08022</name>
</gene>
<dbReference type="RefSeq" id="XP_070919543.1">
    <property type="nucleotide sequence ID" value="XM_071063442.1"/>
</dbReference>
<protein>
    <recommendedName>
        <fullName evidence="2">Heterokaryon incompatibility domain-containing protein</fullName>
    </recommendedName>
</protein>
<dbReference type="GeneID" id="98178765"/>
<feature type="region of interest" description="Disordered" evidence="1">
    <location>
        <begin position="519"/>
        <end position="544"/>
    </location>
</feature>
<feature type="domain" description="Heterokaryon incompatibility" evidence="2">
    <location>
        <begin position="168"/>
        <end position="325"/>
    </location>
</feature>
<evidence type="ECO:0000256" key="1">
    <source>
        <dbReference type="SAM" id="MobiDB-lite"/>
    </source>
</evidence>
<dbReference type="InterPro" id="IPR010730">
    <property type="entry name" value="HET"/>
</dbReference>
<proteinExistence type="predicted"/>
<accession>A0ABQ0GJ73</accession>
<evidence type="ECO:0000313" key="4">
    <source>
        <dbReference type="Proteomes" id="UP001628179"/>
    </source>
</evidence>
<dbReference type="Proteomes" id="UP001628179">
    <property type="component" value="Unassembled WGS sequence"/>
</dbReference>